<reference evidence="3" key="1">
    <citation type="submission" date="2017-10" db="EMBL/GenBank/DDBJ databases">
        <title>Rapid genome shrinkage in a self-fertile nematode reveals novel sperm competition proteins.</title>
        <authorList>
            <person name="Yin D."/>
            <person name="Schwarz E.M."/>
            <person name="Thomas C.G."/>
            <person name="Felde R.L."/>
            <person name="Korf I.F."/>
            <person name="Cutter A.D."/>
            <person name="Schartner C.M."/>
            <person name="Ralston E.J."/>
            <person name="Meyer B.J."/>
            <person name="Haag E.S."/>
        </authorList>
    </citation>
    <scope>NUCLEOTIDE SEQUENCE [LARGE SCALE GENOMIC DNA]</scope>
    <source>
        <strain evidence="3">JU1422</strain>
    </source>
</reference>
<dbReference type="AlphaFoldDB" id="A0A2G5UDP5"/>
<evidence type="ECO:0000313" key="2">
    <source>
        <dbReference type="EMBL" id="PIC37471.1"/>
    </source>
</evidence>
<comment type="caution">
    <text evidence="2">The sequence shown here is derived from an EMBL/GenBank/DDBJ whole genome shotgun (WGS) entry which is preliminary data.</text>
</comment>
<sequence length="137" mass="15778">MKKKTFKFGKKKFGNLVDRSPEKTGAPVVDGSTEDSNSKESHESHPQKSSFTPPEIIHVDPNTVTSGCEHIHDPEHGNDEVEIPKCNHKMQKWTTEMLGADDVEVGRNLESHHYHYHYYQNYNPDIGMQEKKEFKKD</sequence>
<dbReference type="OrthoDB" id="5822584at2759"/>
<proteinExistence type="predicted"/>
<feature type="region of interest" description="Disordered" evidence="1">
    <location>
        <begin position="1"/>
        <end position="82"/>
    </location>
</feature>
<keyword evidence="3" id="KW-1185">Reference proteome</keyword>
<gene>
    <name evidence="2" type="primary">Cnig_chr_IV.g16092</name>
    <name evidence="2" type="ORF">B9Z55_016092</name>
</gene>
<name>A0A2G5UDP5_9PELO</name>
<evidence type="ECO:0000256" key="1">
    <source>
        <dbReference type="SAM" id="MobiDB-lite"/>
    </source>
</evidence>
<accession>A0A2G5UDP5</accession>
<dbReference type="EMBL" id="PDUG01000004">
    <property type="protein sequence ID" value="PIC37471.1"/>
    <property type="molecule type" value="Genomic_DNA"/>
</dbReference>
<organism evidence="2 3">
    <name type="scientific">Caenorhabditis nigoni</name>
    <dbReference type="NCBI Taxonomy" id="1611254"/>
    <lineage>
        <taxon>Eukaryota</taxon>
        <taxon>Metazoa</taxon>
        <taxon>Ecdysozoa</taxon>
        <taxon>Nematoda</taxon>
        <taxon>Chromadorea</taxon>
        <taxon>Rhabditida</taxon>
        <taxon>Rhabditina</taxon>
        <taxon>Rhabditomorpha</taxon>
        <taxon>Rhabditoidea</taxon>
        <taxon>Rhabditidae</taxon>
        <taxon>Peloderinae</taxon>
        <taxon>Caenorhabditis</taxon>
    </lineage>
</organism>
<protein>
    <submittedName>
        <fullName evidence="2">Uncharacterized protein</fullName>
    </submittedName>
</protein>
<feature type="compositionally biased region" description="Basic and acidic residues" evidence="1">
    <location>
        <begin position="69"/>
        <end position="82"/>
    </location>
</feature>
<feature type="compositionally biased region" description="Basic and acidic residues" evidence="1">
    <location>
        <begin position="36"/>
        <end position="46"/>
    </location>
</feature>
<dbReference type="Proteomes" id="UP000230233">
    <property type="component" value="Chromosome IV"/>
</dbReference>
<evidence type="ECO:0000313" key="3">
    <source>
        <dbReference type="Proteomes" id="UP000230233"/>
    </source>
</evidence>
<feature type="compositionally biased region" description="Basic residues" evidence="1">
    <location>
        <begin position="1"/>
        <end position="13"/>
    </location>
</feature>